<keyword evidence="2" id="KW-1185">Reference proteome</keyword>
<protein>
    <submittedName>
        <fullName evidence="1">Uncharacterized protein</fullName>
    </submittedName>
</protein>
<sequence>MLNNLIGVNNDIYKKTFSENQIIRTGVSHQFVTSINGIKAEELAKQIAFREHKKVSQIKKITVCYAGNVTYNDNLSVGCIEEYFATLEDYKKNLQ</sequence>
<evidence type="ECO:0000313" key="1">
    <source>
        <dbReference type="EMBL" id="RXK14797.1"/>
    </source>
</evidence>
<dbReference type="AlphaFoldDB" id="A0AAX2ACR2"/>
<name>A0AAX2ACR2_9BACT</name>
<proteinExistence type="predicted"/>
<evidence type="ECO:0000313" key="2">
    <source>
        <dbReference type="Proteomes" id="UP000290092"/>
    </source>
</evidence>
<reference evidence="1 2" key="1">
    <citation type="submission" date="2017-09" db="EMBL/GenBank/DDBJ databases">
        <title>Genomics of the genus Arcobacter.</title>
        <authorList>
            <person name="Perez-Cataluna A."/>
            <person name="Figueras M.J."/>
            <person name="Salas-Masso N."/>
        </authorList>
    </citation>
    <scope>NUCLEOTIDE SEQUENCE [LARGE SCALE GENOMIC DNA]</scope>
    <source>
        <strain evidence="1 2">CECT 7386</strain>
    </source>
</reference>
<dbReference type="EMBL" id="NXID01000051">
    <property type="protein sequence ID" value="RXK14797.1"/>
    <property type="molecule type" value="Genomic_DNA"/>
</dbReference>
<dbReference type="KEGG" id="amyt:AMYT_a0052"/>
<accession>A0AAX2ACR2</accession>
<dbReference type="RefSeq" id="WP_114843261.1">
    <property type="nucleotide sequence ID" value="NZ_CP031220.1"/>
</dbReference>
<dbReference type="Proteomes" id="UP000290092">
    <property type="component" value="Unassembled WGS sequence"/>
</dbReference>
<comment type="caution">
    <text evidence="1">The sequence shown here is derived from an EMBL/GenBank/DDBJ whole genome shotgun (WGS) entry which is preliminary data.</text>
</comment>
<organism evidence="1 2">
    <name type="scientific">Malaciobacter mytili LMG 24559</name>
    <dbReference type="NCBI Taxonomy" id="1032238"/>
    <lineage>
        <taxon>Bacteria</taxon>
        <taxon>Pseudomonadati</taxon>
        <taxon>Campylobacterota</taxon>
        <taxon>Epsilonproteobacteria</taxon>
        <taxon>Campylobacterales</taxon>
        <taxon>Arcobacteraceae</taxon>
        <taxon>Malaciobacter</taxon>
    </lineage>
</organism>
<gene>
    <name evidence="1" type="ORF">CP985_11805</name>
</gene>